<dbReference type="PROSITE" id="PS50994">
    <property type="entry name" value="INTEGRASE"/>
    <property type="match status" value="1"/>
</dbReference>
<dbReference type="InterPro" id="IPR001584">
    <property type="entry name" value="Integrase_cat-core"/>
</dbReference>
<reference evidence="2 3" key="1">
    <citation type="submission" date="2020-06" db="EMBL/GenBank/DDBJ databases">
        <title>Sphingomonas hominis sp. nov., a member of the Sphingomonas, isolated from the hair of a 22-year-old girl.</title>
        <authorList>
            <person name="Zhang D.-F."/>
            <person name="Cui X.-W."/>
        </authorList>
    </citation>
    <scope>NUCLEOTIDE SEQUENCE [LARGE SCALE GENOMIC DNA]</scope>
    <source>
        <strain evidence="2 3">HHU CXW</strain>
    </source>
</reference>
<proteinExistence type="predicted"/>
<dbReference type="Proteomes" id="UP000621447">
    <property type="component" value="Unassembled WGS sequence"/>
</dbReference>
<sequence>MLVLETVLRIRREHASGKAIKAIARDLHLSRKVVRKAIRAPEADMGYRRAVQPLPKLGPFQARLDAFLEDDEARPRREKLRLTRIHDLLLREGFDGSYDAVRRYAARWRQARRRDVMDAPAFIPLLFRPGEAYQFDWSHEDVEISGKPMRVKVAHVRLCASRAMYVRAYPRETQEMLFDAHARAFAFFGGVPTRGIYDNMKTAVTSVFTGKERVFNRRFLVMANHYMVEPTACSPASG</sequence>
<dbReference type="Pfam" id="PF00665">
    <property type="entry name" value="rve"/>
    <property type="match status" value="1"/>
</dbReference>
<evidence type="ECO:0000313" key="3">
    <source>
        <dbReference type="Proteomes" id="UP000621447"/>
    </source>
</evidence>
<keyword evidence="3" id="KW-1185">Reference proteome</keyword>
<accession>A0ABX2JQ58</accession>
<gene>
    <name evidence="2" type="ORF">HRV97_17250</name>
</gene>
<dbReference type="EMBL" id="JABULH010000034">
    <property type="protein sequence ID" value="NTS66881.1"/>
    <property type="molecule type" value="Genomic_DNA"/>
</dbReference>
<dbReference type="NCBIfam" id="NF033546">
    <property type="entry name" value="transpos_IS21"/>
    <property type="match status" value="1"/>
</dbReference>
<evidence type="ECO:0000259" key="1">
    <source>
        <dbReference type="PROSITE" id="PS50994"/>
    </source>
</evidence>
<dbReference type="RefSeq" id="WP_174195357.1">
    <property type="nucleotide sequence ID" value="NZ_JABULH010000034.1"/>
</dbReference>
<feature type="non-terminal residue" evidence="2">
    <location>
        <position position="238"/>
    </location>
</feature>
<dbReference type="PANTHER" id="PTHR35004">
    <property type="entry name" value="TRANSPOSASE RV3428C-RELATED"/>
    <property type="match status" value="1"/>
</dbReference>
<dbReference type="PANTHER" id="PTHR35004:SF7">
    <property type="entry name" value="INTEGRASE PROTEIN"/>
    <property type="match status" value="1"/>
</dbReference>
<organism evidence="2 3">
    <name type="scientific">Sphingomonas hominis</name>
    <dbReference type="NCBI Taxonomy" id="2741495"/>
    <lineage>
        <taxon>Bacteria</taxon>
        <taxon>Pseudomonadati</taxon>
        <taxon>Pseudomonadota</taxon>
        <taxon>Alphaproteobacteria</taxon>
        <taxon>Sphingomonadales</taxon>
        <taxon>Sphingomonadaceae</taxon>
        <taxon>Sphingomonas</taxon>
    </lineage>
</organism>
<name>A0ABX2JQ58_9SPHN</name>
<feature type="domain" description="Integrase catalytic" evidence="1">
    <location>
        <begin position="125"/>
        <end position="238"/>
    </location>
</feature>
<evidence type="ECO:0000313" key="2">
    <source>
        <dbReference type="EMBL" id="NTS66881.1"/>
    </source>
</evidence>
<protein>
    <submittedName>
        <fullName evidence="2">IS21 family transposase</fullName>
    </submittedName>
</protein>
<comment type="caution">
    <text evidence="2">The sequence shown here is derived from an EMBL/GenBank/DDBJ whole genome shotgun (WGS) entry which is preliminary data.</text>
</comment>